<dbReference type="PANTHER" id="PTHR12175">
    <property type="entry name" value="AD039 HT014 THIOREDOXIN FAMILY TRP26"/>
    <property type="match status" value="1"/>
</dbReference>
<evidence type="ECO:0000259" key="3">
    <source>
        <dbReference type="PROSITE" id="PS51532"/>
    </source>
</evidence>
<dbReference type="eggNOG" id="KOG1730">
    <property type="taxonomic scope" value="Eukaryota"/>
</dbReference>
<dbReference type="KEGG" id="cvr:CHLNCDRAFT_135034"/>
<evidence type="ECO:0000256" key="2">
    <source>
        <dbReference type="SAM" id="MobiDB-lite"/>
    </source>
</evidence>
<dbReference type="InParanoid" id="E1ZHE8"/>
<feature type="region of interest" description="Disordered" evidence="2">
    <location>
        <begin position="190"/>
        <end position="212"/>
    </location>
</feature>
<keyword evidence="5" id="KW-1185">Reference proteome</keyword>
<dbReference type="Pfam" id="PF06201">
    <property type="entry name" value="PITH"/>
    <property type="match status" value="1"/>
</dbReference>
<dbReference type="PROSITE" id="PS51532">
    <property type="entry name" value="PITH"/>
    <property type="match status" value="1"/>
</dbReference>
<gene>
    <name evidence="4" type="ORF">CHLNCDRAFT_135034</name>
</gene>
<dbReference type="OMA" id="RLVFKPW"/>
<organism evidence="5">
    <name type="scientific">Chlorella variabilis</name>
    <name type="common">Green alga</name>
    <dbReference type="NCBI Taxonomy" id="554065"/>
    <lineage>
        <taxon>Eukaryota</taxon>
        <taxon>Viridiplantae</taxon>
        <taxon>Chlorophyta</taxon>
        <taxon>core chlorophytes</taxon>
        <taxon>Trebouxiophyceae</taxon>
        <taxon>Chlorellales</taxon>
        <taxon>Chlorellaceae</taxon>
        <taxon>Chlorella clade</taxon>
        <taxon>Chlorella</taxon>
    </lineage>
</organism>
<dbReference type="SUPFAM" id="SSF49785">
    <property type="entry name" value="Galactose-binding domain-like"/>
    <property type="match status" value="1"/>
</dbReference>
<dbReference type="AlphaFoldDB" id="E1ZHE8"/>
<dbReference type="GeneID" id="17354351"/>
<dbReference type="InterPro" id="IPR037047">
    <property type="entry name" value="PITH_dom_sf"/>
</dbReference>
<evidence type="ECO:0000313" key="5">
    <source>
        <dbReference type="Proteomes" id="UP000008141"/>
    </source>
</evidence>
<dbReference type="InterPro" id="IPR045099">
    <property type="entry name" value="PITH1-like"/>
</dbReference>
<dbReference type="FunCoup" id="E1ZHE8">
    <property type="interactions" value="1667"/>
</dbReference>
<comment type="similarity">
    <text evidence="1">Belongs to the PITHD1 family.</text>
</comment>
<dbReference type="GO" id="GO:0005737">
    <property type="term" value="C:cytoplasm"/>
    <property type="evidence" value="ECO:0007669"/>
    <property type="project" value="UniProtKB-ARBA"/>
</dbReference>
<dbReference type="InterPro" id="IPR008979">
    <property type="entry name" value="Galactose-bd-like_sf"/>
</dbReference>
<feature type="domain" description="PITH" evidence="3">
    <location>
        <begin position="14"/>
        <end position="190"/>
    </location>
</feature>
<reference evidence="4 5" key="1">
    <citation type="journal article" date="2010" name="Plant Cell">
        <title>The Chlorella variabilis NC64A genome reveals adaptation to photosymbiosis, coevolution with viruses, and cryptic sex.</title>
        <authorList>
            <person name="Blanc G."/>
            <person name="Duncan G."/>
            <person name="Agarkova I."/>
            <person name="Borodovsky M."/>
            <person name="Gurnon J."/>
            <person name="Kuo A."/>
            <person name="Lindquist E."/>
            <person name="Lucas S."/>
            <person name="Pangilinan J."/>
            <person name="Polle J."/>
            <person name="Salamov A."/>
            <person name="Terry A."/>
            <person name="Yamada T."/>
            <person name="Dunigan D.D."/>
            <person name="Grigoriev I.V."/>
            <person name="Claverie J.M."/>
            <person name="Van Etten J.L."/>
        </authorList>
    </citation>
    <scope>NUCLEOTIDE SEQUENCE [LARGE SCALE GENOMIC DNA]</scope>
    <source>
        <strain evidence="4 5">NC64A</strain>
    </source>
</reference>
<dbReference type="EMBL" id="GL433846">
    <property type="protein sequence ID" value="EFN55111.1"/>
    <property type="molecule type" value="Genomic_DNA"/>
</dbReference>
<evidence type="ECO:0000256" key="1">
    <source>
        <dbReference type="ARBA" id="ARBA00025788"/>
    </source>
</evidence>
<dbReference type="Proteomes" id="UP000008141">
    <property type="component" value="Unassembled WGS sequence"/>
</dbReference>
<protein>
    <recommendedName>
        <fullName evidence="3">PITH domain-containing protein</fullName>
    </recommendedName>
</protein>
<dbReference type="InterPro" id="IPR010400">
    <property type="entry name" value="PITH_dom"/>
</dbReference>
<evidence type="ECO:0000313" key="4">
    <source>
        <dbReference type="EMBL" id="EFN55111.1"/>
    </source>
</evidence>
<name>E1ZHE8_CHLVA</name>
<dbReference type="RefSeq" id="XP_005847213.1">
    <property type="nucleotide sequence ID" value="XM_005847151.1"/>
</dbReference>
<dbReference type="Gene3D" id="2.60.120.470">
    <property type="entry name" value="PITH domain"/>
    <property type="match status" value="1"/>
</dbReference>
<sequence length="212" mass="23459">MPSFHGSCAHDHDCEAQDCSSAWSLYQHIDTQRVRCLNEAVEGSCRKVFKPWHLRLETSSGTQLDSEEDDPELLLHVPFDGAVKLTGITVIGGPDGASPSKLKVYINRDDLDFATVADLPAVQEWELLENYSGQIEHPMHAAKFSGVHSIDLHFPANFGAARTTVTFIGLRGEFTERKRQAVEAVYESKPMPQASTDHKVPEQQGAGWNLGM</sequence>
<dbReference type="OrthoDB" id="2635at2759"/>
<dbReference type="PANTHER" id="PTHR12175:SF1">
    <property type="entry name" value="PITH DOMAIN-CONTAINING PROTEIN 1"/>
    <property type="match status" value="1"/>
</dbReference>
<proteinExistence type="inferred from homology"/>
<accession>E1ZHE8</accession>